<dbReference type="InterPro" id="IPR050796">
    <property type="entry name" value="SCF_F-box_component"/>
</dbReference>
<dbReference type="PANTHER" id="PTHR31672">
    <property type="entry name" value="BNACNNG10540D PROTEIN"/>
    <property type="match status" value="1"/>
</dbReference>
<sequence>MAGVSDDVLLDLLSRLPVVSLVRFRCVSKSWSALIDSSYLAQLHLNKSLNDIKSRKMLAVRRVCDWNNVGRDIFYAISFDLGFKFSDVQEIEPPVRYLQTRMSFIGSCRFLICLRYQFDRYDYEKIVLWNPSARSHRILPFIPVEIEASQDTKDRPYTFSYGFGYDNVMDDYNVVRLVFDDENGDCEVKVYSLKLDTWKKIEKVSLRVLDVSRPSFANGSMSWIVRERKLSNSTFSLLSLCLRTEVFQLASLPKDLIPGLDFSYVCCHYLNYCCYCSDWTYKGYYHRFSDDHDLWNIMDCENSDIWTKLRLPISDGEEGMGASEIYQQQLKESLLKKLLSEFQSLQKNPKYMTIFPEDRCSWIDSLVRVERSNNKSKK</sequence>
<proteinExistence type="predicted"/>
<dbReference type="InterPro" id="IPR001810">
    <property type="entry name" value="F-box_dom"/>
</dbReference>
<name>A0AAD2E232_9LAMI</name>
<feature type="domain" description="F-box" evidence="1">
    <location>
        <begin position="4"/>
        <end position="44"/>
    </location>
</feature>
<protein>
    <recommendedName>
        <fullName evidence="1">F-box domain-containing protein</fullName>
    </recommendedName>
</protein>
<evidence type="ECO:0000313" key="3">
    <source>
        <dbReference type="Proteomes" id="UP000834106"/>
    </source>
</evidence>
<evidence type="ECO:0000259" key="1">
    <source>
        <dbReference type="SMART" id="SM00256"/>
    </source>
</evidence>
<dbReference type="EMBL" id="OU503047">
    <property type="protein sequence ID" value="CAI9772000.1"/>
    <property type="molecule type" value="Genomic_DNA"/>
</dbReference>
<organism evidence="2 3">
    <name type="scientific">Fraxinus pennsylvanica</name>
    <dbReference type="NCBI Taxonomy" id="56036"/>
    <lineage>
        <taxon>Eukaryota</taxon>
        <taxon>Viridiplantae</taxon>
        <taxon>Streptophyta</taxon>
        <taxon>Embryophyta</taxon>
        <taxon>Tracheophyta</taxon>
        <taxon>Spermatophyta</taxon>
        <taxon>Magnoliopsida</taxon>
        <taxon>eudicotyledons</taxon>
        <taxon>Gunneridae</taxon>
        <taxon>Pentapetalae</taxon>
        <taxon>asterids</taxon>
        <taxon>lamiids</taxon>
        <taxon>Lamiales</taxon>
        <taxon>Oleaceae</taxon>
        <taxon>Oleeae</taxon>
        <taxon>Fraxinus</taxon>
    </lineage>
</organism>
<dbReference type="InterPro" id="IPR036047">
    <property type="entry name" value="F-box-like_dom_sf"/>
</dbReference>
<dbReference type="PANTHER" id="PTHR31672:SF13">
    <property type="entry name" value="F-BOX PROTEIN CPR30-LIKE"/>
    <property type="match status" value="1"/>
</dbReference>
<dbReference type="InterPro" id="IPR006527">
    <property type="entry name" value="F-box-assoc_dom_typ1"/>
</dbReference>
<accession>A0AAD2E232</accession>
<dbReference type="Pfam" id="PF00646">
    <property type="entry name" value="F-box"/>
    <property type="match status" value="1"/>
</dbReference>
<dbReference type="NCBIfam" id="TIGR01640">
    <property type="entry name" value="F_box_assoc_1"/>
    <property type="match status" value="1"/>
</dbReference>
<dbReference type="AlphaFoldDB" id="A0AAD2E232"/>
<keyword evidence="3" id="KW-1185">Reference proteome</keyword>
<reference evidence="2" key="1">
    <citation type="submission" date="2023-05" db="EMBL/GenBank/DDBJ databases">
        <authorList>
            <person name="Huff M."/>
        </authorList>
    </citation>
    <scope>NUCLEOTIDE SEQUENCE</scope>
</reference>
<dbReference type="SUPFAM" id="SSF81383">
    <property type="entry name" value="F-box domain"/>
    <property type="match status" value="1"/>
</dbReference>
<dbReference type="Gene3D" id="1.20.1280.50">
    <property type="match status" value="1"/>
</dbReference>
<dbReference type="Proteomes" id="UP000834106">
    <property type="component" value="Chromosome 12"/>
</dbReference>
<dbReference type="InterPro" id="IPR017451">
    <property type="entry name" value="F-box-assoc_interact_dom"/>
</dbReference>
<dbReference type="Pfam" id="PF07734">
    <property type="entry name" value="FBA_1"/>
    <property type="match status" value="1"/>
</dbReference>
<dbReference type="SMART" id="SM00256">
    <property type="entry name" value="FBOX"/>
    <property type="match status" value="1"/>
</dbReference>
<evidence type="ECO:0000313" key="2">
    <source>
        <dbReference type="EMBL" id="CAI9772000.1"/>
    </source>
</evidence>
<gene>
    <name evidence="2" type="ORF">FPE_LOCUS19430</name>
</gene>